<feature type="region of interest" description="Disordered" evidence="1">
    <location>
        <begin position="419"/>
        <end position="469"/>
    </location>
</feature>
<keyword evidence="3" id="KW-0732">Signal</keyword>
<dbReference type="Proteomes" id="UP001470230">
    <property type="component" value="Unassembled WGS sequence"/>
</dbReference>
<proteinExistence type="predicted"/>
<sequence length="469" mass="54199">MLLYLIFLVFYRNTVRINTQAKVVSIEDFGFEEGGQSNTRFVNHGSSNSLFFAVFDSEEQKEFNKQRVSNRNSLYACNQRDLYRYFKNVSEIKENYHITVDKPTILYYKLFECGNVSTIDVKLVNIFSNKSTRMDTRWIGIIQAKLTTLVIFFLILCYWFVNWFLHFRVQIWIHYLFTLTFVLAFLIDTVRFYELRTLEQQDISAFWTPLRVVLDIVGSVTAFTTLLLASKGWCIIRDEISVTEMLLSVLYSITFVILLQLPQYFYLGVFELPVFLFSLIFVGLYVRELIVSINDASLHILAHMIAISNEGIDPQTTPVYRKHQMYQYFEGAVIAGCTLVLIKICLSMFIEIKLWISETLTDVIEIILLLTIEIIFRLRGTSAAGYETVISQNKENNEIHLDDIETFKDNGGRKWEEGMPLPGMPNIVKGDKSDQEKPQEKKLPTIIISSPDGTEATSAVVEKIDDDEA</sequence>
<feature type="transmembrane region" description="Helical" evidence="2">
    <location>
        <begin position="265"/>
        <end position="286"/>
    </location>
</feature>
<dbReference type="EMBL" id="JAPFFF010000016">
    <property type="protein sequence ID" value="KAK8864819.1"/>
    <property type="molecule type" value="Genomic_DNA"/>
</dbReference>
<feature type="transmembrane region" description="Helical" evidence="2">
    <location>
        <begin position="138"/>
        <end position="161"/>
    </location>
</feature>
<comment type="caution">
    <text evidence="4">The sequence shown here is derived from an EMBL/GenBank/DDBJ whole genome shotgun (WGS) entry which is preliminary data.</text>
</comment>
<feature type="transmembrane region" description="Helical" evidence="2">
    <location>
        <begin position="173"/>
        <end position="193"/>
    </location>
</feature>
<accession>A0ABR2ILY2</accession>
<organism evidence="4 5">
    <name type="scientific">Tritrichomonas musculus</name>
    <dbReference type="NCBI Taxonomy" id="1915356"/>
    <lineage>
        <taxon>Eukaryota</taxon>
        <taxon>Metamonada</taxon>
        <taxon>Parabasalia</taxon>
        <taxon>Tritrichomonadida</taxon>
        <taxon>Tritrichomonadidae</taxon>
        <taxon>Tritrichomonas</taxon>
    </lineage>
</organism>
<feature type="transmembrane region" description="Helical" evidence="2">
    <location>
        <begin position="205"/>
        <end position="228"/>
    </location>
</feature>
<keyword evidence="5" id="KW-1185">Reference proteome</keyword>
<evidence type="ECO:0000313" key="5">
    <source>
        <dbReference type="Proteomes" id="UP001470230"/>
    </source>
</evidence>
<gene>
    <name evidence="4" type="ORF">M9Y10_010345</name>
</gene>
<feature type="transmembrane region" description="Helical" evidence="2">
    <location>
        <begin position="240"/>
        <end position="259"/>
    </location>
</feature>
<feature type="compositionally biased region" description="Polar residues" evidence="1">
    <location>
        <begin position="447"/>
        <end position="457"/>
    </location>
</feature>
<protein>
    <recommendedName>
        <fullName evidence="6">Intimal thickness related receptor IRP domain-containing protein</fullName>
    </recommendedName>
</protein>
<evidence type="ECO:0000256" key="1">
    <source>
        <dbReference type="SAM" id="MobiDB-lite"/>
    </source>
</evidence>
<dbReference type="PANTHER" id="PTHR36329:SF1">
    <property type="entry name" value="TRANSMEMBRANE PROTEIN"/>
    <property type="match status" value="1"/>
</dbReference>
<dbReference type="PANTHER" id="PTHR36329">
    <property type="entry name" value="TRANSMEMBRANE PROTEIN"/>
    <property type="match status" value="1"/>
</dbReference>
<feature type="transmembrane region" description="Helical" evidence="2">
    <location>
        <begin position="328"/>
        <end position="349"/>
    </location>
</feature>
<feature type="compositionally biased region" description="Basic and acidic residues" evidence="1">
    <location>
        <begin position="429"/>
        <end position="443"/>
    </location>
</feature>
<keyword evidence="2" id="KW-0812">Transmembrane</keyword>
<evidence type="ECO:0008006" key="6">
    <source>
        <dbReference type="Google" id="ProtNLM"/>
    </source>
</evidence>
<evidence type="ECO:0000256" key="3">
    <source>
        <dbReference type="SAM" id="SignalP"/>
    </source>
</evidence>
<name>A0ABR2ILY2_9EUKA</name>
<feature type="signal peptide" evidence="3">
    <location>
        <begin position="1"/>
        <end position="16"/>
    </location>
</feature>
<keyword evidence="2" id="KW-1133">Transmembrane helix</keyword>
<evidence type="ECO:0000256" key="2">
    <source>
        <dbReference type="SAM" id="Phobius"/>
    </source>
</evidence>
<keyword evidence="2" id="KW-0472">Membrane</keyword>
<feature type="chain" id="PRO_5045359758" description="Intimal thickness related receptor IRP domain-containing protein" evidence="3">
    <location>
        <begin position="17"/>
        <end position="469"/>
    </location>
</feature>
<reference evidence="4 5" key="1">
    <citation type="submission" date="2024-04" db="EMBL/GenBank/DDBJ databases">
        <title>Tritrichomonas musculus Genome.</title>
        <authorList>
            <person name="Alves-Ferreira E."/>
            <person name="Grigg M."/>
            <person name="Lorenzi H."/>
            <person name="Galac M."/>
        </authorList>
    </citation>
    <scope>NUCLEOTIDE SEQUENCE [LARGE SCALE GENOMIC DNA]</scope>
    <source>
        <strain evidence="4 5">EAF2021</strain>
    </source>
</reference>
<evidence type="ECO:0000313" key="4">
    <source>
        <dbReference type="EMBL" id="KAK8864819.1"/>
    </source>
</evidence>
<feature type="transmembrane region" description="Helical" evidence="2">
    <location>
        <begin position="355"/>
        <end position="376"/>
    </location>
</feature>